<dbReference type="Proteomes" id="UP000000763">
    <property type="component" value="Chromosome 2"/>
</dbReference>
<evidence type="ECO:0000313" key="2">
    <source>
        <dbReference type="Proteomes" id="UP000000763"/>
    </source>
</evidence>
<gene>
    <name evidence="1" type="primary">P0644G05.13</name>
</gene>
<sequence>MEHVSLVTNHLRRYGILLCHVARTAIFVNTWTTGGKTEEIVTITIIIDVDIVLLLFVGRTLPTDDIVTALLRDRDRMTVGGEGDP</sequence>
<name>Q6K6G0_ORYSJ</name>
<reference evidence="2" key="2">
    <citation type="journal article" date="2008" name="Nucleic Acids Res.">
        <title>The rice annotation project database (RAP-DB): 2008 update.</title>
        <authorList>
            <consortium name="The rice annotation project (RAP)"/>
        </authorList>
    </citation>
    <scope>GENOME REANNOTATION</scope>
    <source>
        <strain evidence="2">cv. Nipponbare</strain>
    </source>
</reference>
<protein>
    <submittedName>
        <fullName evidence="1">Uncharacterized protein</fullName>
    </submittedName>
</protein>
<proteinExistence type="predicted"/>
<dbReference type="AlphaFoldDB" id="Q6K6G0"/>
<accession>Q6K6G0</accession>
<dbReference type="EMBL" id="AP005068">
    <property type="protein sequence ID" value="BAD19633.1"/>
    <property type="molecule type" value="Genomic_DNA"/>
</dbReference>
<reference evidence="2" key="1">
    <citation type="journal article" date="2005" name="Nature">
        <title>The map-based sequence of the rice genome.</title>
        <authorList>
            <consortium name="International rice genome sequencing project (IRGSP)"/>
            <person name="Matsumoto T."/>
            <person name="Wu J."/>
            <person name="Kanamori H."/>
            <person name="Katayose Y."/>
            <person name="Fujisawa M."/>
            <person name="Namiki N."/>
            <person name="Mizuno H."/>
            <person name="Yamamoto K."/>
            <person name="Antonio B.A."/>
            <person name="Baba T."/>
            <person name="Sakata K."/>
            <person name="Nagamura Y."/>
            <person name="Aoki H."/>
            <person name="Arikawa K."/>
            <person name="Arita K."/>
            <person name="Bito T."/>
            <person name="Chiden Y."/>
            <person name="Fujitsuka N."/>
            <person name="Fukunaka R."/>
            <person name="Hamada M."/>
            <person name="Harada C."/>
            <person name="Hayashi A."/>
            <person name="Hijishita S."/>
            <person name="Honda M."/>
            <person name="Hosokawa S."/>
            <person name="Ichikawa Y."/>
            <person name="Idonuma A."/>
            <person name="Iijima M."/>
            <person name="Ikeda M."/>
            <person name="Ikeno M."/>
            <person name="Ito K."/>
            <person name="Ito S."/>
            <person name="Ito T."/>
            <person name="Ito Y."/>
            <person name="Ito Y."/>
            <person name="Iwabuchi A."/>
            <person name="Kamiya K."/>
            <person name="Karasawa W."/>
            <person name="Kurita K."/>
            <person name="Katagiri S."/>
            <person name="Kikuta A."/>
            <person name="Kobayashi H."/>
            <person name="Kobayashi N."/>
            <person name="Machita K."/>
            <person name="Maehara T."/>
            <person name="Masukawa M."/>
            <person name="Mizubayashi T."/>
            <person name="Mukai Y."/>
            <person name="Nagasaki H."/>
            <person name="Nagata Y."/>
            <person name="Naito S."/>
            <person name="Nakashima M."/>
            <person name="Nakama Y."/>
            <person name="Nakamichi Y."/>
            <person name="Nakamura M."/>
            <person name="Meguro A."/>
            <person name="Negishi M."/>
            <person name="Ohta I."/>
            <person name="Ohta T."/>
            <person name="Okamoto M."/>
            <person name="Ono N."/>
            <person name="Saji S."/>
            <person name="Sakaguchi M."/>
            <person name="Sakai K."/>
            <person name="Shibata M."/>
            <person name="Shimokawa T."/>
            <person name="Song J."/>
            <person name="Takazaki Y."/>
            <person name="Terasawa K."/>
            <person name="Tsugane M."/>
            <person name="Tsuji K."/>
            <person name="Ueda S."/>
            <person name="Waki K."/>
            <person name="Yamagata H."/>
            <person name="Yamamoto M."/>
            <person name="Yamamoto S."/>
            <person name="Yamane H."/>
            <person name="Yoshiki S."/>
            <person name="Yoshihara R."/>
            <person name="Yukawa K."/>
            <person name="Zhong H."/>
            <person name="Yano M."/>
            <person name="Yuan Q."/>
            <person name="Ouyang S."/>
            <person name="Liu J."/>
            <person name="Jones K.M."/>
            <person name="Gansberger K."/>
            <person name="Moffat K."/>
            <person name="Hill J."/>
            <person name="Bera J."/>
            <person name="Fadrosh D."/>
            <person name="Jin S."/>
            <person name="Johri S."/>
            <person name="Kim M."/>
            <person name="Overton L."/>
            <person name="Reardon M."/>
            <person name="Tsitrin T."/>
            <person name="Vuong H."/>
            <person name="Weaver B."/>
            <person name="Ciecko A."/>
            <person name="Tallon L."/>
            <person name="Jackson J."/>
            <person name="Pai G."/>
            <person name="Aken S.V."/>
            <person name="Utterback T."/>
            <person name="Reidmuller S."/>
            <person name="Feldblyum T."/>
            <person name="Hsiao J."/>
            <person name="Zismann V."/>
            <person name="Iobst S."/>
            <person name="de Vazeille A.R."/>
            <person name="Buell C.R."/>
            <person name="Ying K."/>
            <person name="Li Y."/>
            <person name="Lu T."/>
            <person name="Huang Y."/>
            <person name="Zhao Q."/>
            <person name="Feng Q."/>
            <person name="Zhang L."/>
            <person name="Zhu J."/>
            <person name="Weng Q."/>
            <person name="Mu J."/>
            <person name="Lu Y."/>
            <person name="Fan D."/>
            <person name="Liu Y."/>
            <person name="Guan J."/>
            <person name="Zhang Y."/>
            <person name="Yu S."/>
            <person name="Liu X."/>
            <person name="Zhang Y."/>
            <person name="Hong G."/>
            <person name="Han B."/>
            <person name="Choisne N."/>
            <person name="Demange N."/>
            <person name="Orjeda G."/>
            <person name="Samain S."/>
            <person name="Cattolico L."/>
            <person name="Pelletier E."/>
            <person name="Couloux A."/>
            <person name="Segurens B."/>
            <person name="Wincker P."/>
            <person name="D'Hont A."/>
            <person name="Scarpelli C."/>
            <person name="Weissenbach J."/>
            <person name="Salanoubat M."/>
            <person name="Quetier F."/>
            <person name="Yu Y."/>
            <person name="Kim H.R."/>
            <person name="Rambo T."/>
            <person name="Currie J."/>
            <person name="Collura K."/>
            <person name="Luo M."/>
            <person name="Yang T."/>
            <person name="Ammiraju J.S.S."/>
            <person name="Engler F."/>
            <person name="Soderlund C."/>
            <person name="Wing R.A."/>
            <person name="Palmer L.E."/>
            <person name="de la Bastide M."/>
            <person name="Spiegel L."/>
            <person name="Nascimento L."/>
            <person name="Zutavern T."/>
            <person name="O'Shaughnessy A."/>
            <person name="Dike S."/>
            <person name="Dedhia N."/>
            <person name="Preston R."/>
            <person name="Balija V."/>
            <person name="McCombie W.R."/>
            <person name="Chow T."/>
            <person name="Chen H."/>
            <person name="Chung M."/>
            <person name="Chen C."/>
            <person name="Shaw J."/>
            <person name="Wu H."/>
            <person name="Hsiao K."/>
            <person name="Chao Y."/>
            <person name="Chu M."/>
            <person name="Cheng C."/>
            <person name="Hour A."/>
            <person name="Lee P."/>
            <person name="Lin S."/>
            <person name="Lin Y."/>
            <person name="Liou J."/>
            <person name="Liu S."/>
            <person name="Hsing Y."/>
            <person name="Raghuvanshi S."/>
            <person name="Mohanty A."/>
            <person name="Bharti A.K."/>
            <person name="Gaur A."/>
            <person name="Gupta V."/>
            <person name="Kumar D."/>
            <person name="Ravi V."/>
            <person name="Vij S."/>
            <person name="Kapur A."/>
            <person name="Khurana P."/>
            <person name="Khurana P."/>
            <person name="Khurana J.P."/>
            <person name="Tyagi A.K."/>
            <person name="Gaikwad K."/>
            <person name="Singh A."/>
            <person name="Dalal V."/>
            <person name="Srivastava S."/>
            <person name="Dixit A."/>
            <person name="Pal A.K."/>
            <person name="Ghazi I.A."/>
            <person name="Yadav M."/>
            <person name="Pandit A."/>
            <person name="Bhargava A."/>
            <person name="Sureshbabu K."/>
            <person name="Batra K."/>
            <person name="Sharma T.R."/>
            <person name="Mohapatra T."/>
            <person name="Singh N.K."/>
            <person name="Messing J."/>
            <person name="Nelson A.B."/>
            <person name="Fuks G."/>
            <person name="Kavchok S."/>
            <person name="Keizer G."/>
            <person name="Linton E."/>
            <person name="Llaca V."/>
            <person name="Song R."/>
            <person name="Tanyolac B."/>
            <person name="Young S."/>
            <person name="Ho-Il K."/>
            <person name="Hahn J.H."/>
            <person name="Sangsakoo G."/>
            <person name="Vanavichit A."/>
            <person name="de Mattos Luiz.A.T."/>
            <person name="Zimmer P.D."/>
            <person name="Malone G."/>
            <person name="Dellagostin O."/>
            <person name="de Oliveira A.C."/>
            <person name="Bevan M."/>
            <person name="Bancroft I."/>
            <person name="Minx P."/>
            <person name="Cordum H."/>
            <person name="Wilson R."/>
            <person name="Cheng Z."/>
            <person name="Jin W."/>
            <person name="Jiang J."/>
            <person name="Leong S.A."/>
            <person name="Iwama H."/>
            <person name="Gojobori T."/>
            <person name="Itoh T."/>
            <person name="Niimura Y."/>
            <person name="Fujii Y."/>
            <person name="Habara T."/>
            <person name="Sakai H."/>
            <person name="Sato Y."/>
            <person name="Wilson G."/>
            <person name="Kumar K."/>
            <person name="McCouch S."/>
            <person name="Juretic N."/>
            <person name="Hoen D."/>
            <person name="Wright S."/>
            <person name="Bruskiewich R."/>
            <person name="Bureau T."/>
            <person name="Miyao A."/>
            <person name="Hirochika H."/>
            <person name="Nishikawa T."/>
            <person name="Kadowaki K."/>
            <person name="Sugiura M."/>
            <person name="Burr B."/>
            <person name="Sasaki T."/>
        </authorList>
    </citation>
    <scope>NUCLEOTIDE SEQUENCE [LARGE SCALE GENOMIC DNA]</scope>
    <source>
        <strain evidence="2">cv. Nipponbare</strain>
    </source>
</reference>
<organism evidence="1 2">
    <name type="scientific">Oryza sativa subsp. japonica</name>
    <name type="common">Rice</name>
    <dbReference type="NCBI Taxonomy" id="39947"/>
    <lineage>
        <taxon>Eukaryota</taxon>
        <taxon>Viridiplantae</taxon>
        <taxon>Streptophyta</taxon>
        <taxon>Embryophyta</taxon>
        <taxon>Tracheophyta</taxon>
        <taxon>Spermatophyta</taxon>
        <taxon>Magnoliopsida</taxon>
        <taxon>Liliopsida</taxon>
        <taxon>Poales</taxon>
        <taxon>Poaceae</taxon>
        <taxon>BOP clade</taxon>
        <taxon>Oryzoideae</taxon>
        <taxon>Oryzeae</taxon>
        <taxon>Oryzinae</taxon>
        <taxon>Oryza</taxon>
        <taxon>Oryza sativa</taxon>
    </lineage>
</organism>
<evidence type="ECO:0000313" key="1">
    <source>
        <dbReference type="EMBL" id="BAD19633.1"/>
    </source>
</evidence>